<keyword evidence="9" id="KW-0969">Cilium</keyword>
<protein>
    <recommendedName>
        <fullName evidence="3 7">Flagella basal body P-ring formation protein FlgA</fullName>
    </recommendedName>
</protein>
<comment type="similarity">
    <text evidence="2 7">Belongs to the FlgA family.</text>
</comment>
<gene>
    <name evidence="9" type="ORF">SAMN06296058_3331</name>
</gene>
<comment type="function">
    <text evidence="6 7">Involved in the assembly process of the P-ring formation. It may associate with FlgF on the rod constituting a structure essential for the P-ring assembly or may act as a modulator protein for the P-ring assembly.</text>
</comment>
<reference evidence="9 10" key="1">
    <citation type="submission" date="2017-02" db="EMBL/GenBank/DDBJ databases">
        <authorList>
            <person name="Peterson S.W."/>
        </authorList>
    </citation>
    <scope>NUCLEOTIDE SEQUENCE [LARGE SCALE GENOMIC DNA]</scope>
    <source>
        <strain evidence="9 10">P15</strain>
    </source>
</reference>
<evidence type="ECO:0000256" key="5">
    <source>
        <dbReference type="ARBA" id="ARBA00022764"/>
    </source>
</evidence>
<evidence type="ECO:0000256" key="6">
    <source>
        <dbReference type="ARBA" id="ARBA00025643"/>
    </source>
</evidence>
<dbReference type="CDD" id="cd11614">
    <property type="entry name" value="SAF_CpaB_FlgA_like"/>
    <property type="match status" value="1"/>
</dbReference>
<evidence type="ECO:0000313" key="9">
    <source>
        <dbReference type="EMBL" id="SKC80522.1"/>
    </source>
</evidence>
<dbReference type="PANTHER" id="PTHR36307">
    <property type="entry name" value="FLAGELLA BASAL BODY P-RING FORMATION PROTEIN FLGA"/>
    <property type="match status" value="1"/>
</dbReference>
<comment type="subcellular location">
    <subcellularLocation>
        <location evidence="1 7">Periplasm</location>
    </subcellularLocation>
</comment>
<dbReference type="EMBL" id="FUZV01000002">
    <property type="protein sequence ID" value="SKC80522.1"/>
    <property type="molecule type" value="Genomic_DNA"/>
</dbReference>
<dbReference type="Gene3D" id="2.30.30.760">
    <property type="match status" value="1"/>
</dbReference>
<dbReference type="PANTHER" id="PTHR36307:SF1">
    <property type="entry name" value="FLAGELLA BASAL BODY P-RING FORMATION PROTEIN FLGA"/>
    <property type="match status" value="1"/>
</dbReference>
<feature type="signal peptide" evidence="7">
    <location>
        <begin position="1"/>
        <end position="28"/>
    </location>
</feature>
<dbReference type="Pfam" id="PF13144">
    <property type="entry name" value="ChapFlgA"/>
    <property type="match status" value="1"/>
</dbReference>
<dbReference type="GO" id="GO:0044780">
    <property type="term" value="P:bacterial-type flagellum assembly"/>
    <property type="evidence" value="ECO:0007669"/>
    <property type="project" value="InterPro"/>
</dbReference>
<dbReference type="AlphaFoldDB" id="A0A1T5LX61"/>
<keyword evidence="9" id="KW-0966">Cell projection</keyword>
<dbReference type="InterPro" id="IPR013974">
    <property type="entry name" value="SAF"/>
</dbReference>
<evidence type="ECO:0000256" key="1">
    <source>
        <dbReference type="ARBA" id="ARBA00004418"/>
    </source>
</evidence>
<feature type="domain" description="SAF" evidence="8">
    <location>
        <begin position="98"/>
        <end position="160"/>
    </location>
</feature>
<sequence>MRLSIAPFAMRRFLFMPALLLASLAAYATEFQSVDSIRAAAEGALASSGQAQATLDANLRMPKCGSALQASVQNASSVEVSCPQGWRLFVPVKVRRSQTVLVLSRGIAPGQAITADAFVAETRDAGRINGAALSDPAQAVGQVARRMLTPGSVLSSNDLVAPRLIRRGDTVALVSRRGGVEVRVTGKALADAGENERVTVENASSRRVVQGVVGPGGDVWVTR</sequence>
<keyword evidence="10" id="KW-1185">Reference proteome</keyword>
<keyword evidence="9" id="KW-0282">Flagellum</keyword>
<evidence type="ECO:0000256" key="7">
    <source>
        <dbReference type="RuleBase" id="RU362063"/>
    </source>
</evidence>
<dbReference type="GO" id="GO:0042597">
    <property type="term" value="C:periplasmic space"/>
    <property type="evidence" value="ECO:0007669"/>
    <property type="project" value="UniProtKB-SubCell"/>
</dbReference>
<accession>A0A1T5LX61</accession>
<organism evidence="9 10">
    <name type="scientific">Pseudoxanthomonas indica</name>
    <dbReference type="NCBI Taxonomy" id="428993"/>
    <lineage>
        <taxon>Bacteria</taxon>
        <taxon>Pseudomonadati</taxon>
        <taxon>Pseudomonadota</taxon>
        <taxon>Gammaproteobacteria</taxon>
        <taxon>Lysobacterales</taxon>
        <taxon>Lysobacteraceae</taxon>
        <taxon>Pseudoxanthomonas</taxon>
    </lineage>
</organism>
<proteinExistence type="inferred from homology"/>
<dbReference type="NCBIfam" id="TIGR03170">
    <property type="entry name" value="flgA_cterm"/>
    <property type="match status" value="1"/>
</dbReference>
<dbReference type="SMART" id="SM00858">
    <property type="entry name" value="SAF"/>
    <property type="match status" value="1"/>
</dbReference>
<evidence type="ECO:0000256" key="4">
    <source>
        <dbReference type="ARBA" id="ARBA00022729"/>
    </source>
</evidence>
<evidence type="ECO:0000256" key="3">
    <source>
        <dbReference type="ARBA" id="ARBA00014754"/>
    </source>
</evidence>
<name>A0A1T5LX61_9GAMM</name>
<dbReference type="InterPro" id="IPR039246">
    <property type="entry name" value="Flagellar_FlgA"/>
</dbReference>
<evidence type="ECO:0000259" key="8">
    <source>
        <dbReference type="SMART" id="SM00858"/>
    </source>
</evidence>
<keyword evidence="7" id="KW-1005">Bacterial flagellum biogenesis</keyword>
<dbReference type="Gene3D" id="3.90.1210.10">
    <property type="entry name" value="Antifreeze-like/N-acetylneuraminic acid synthase C-terminal domain"/>
    <property type="match status" value="1"/>
</dbReference>
<dbReference type="Proteomes" id="UP000190341">
    <property type="component" value="Unassembled WGS sequence"/>
</dbReference>
<keyword evidence="4 7" id="KW-0732">Signal</keyword>
<dbReference type="STRING" id="428993.SAMN06296058_3331"/>
<keyword evidence="5 7" id="KW-0574">Periplasm</keyword>
<evidence type="ECO:0000256" key="2">
    <source>
        <dbReference type="ARBA" id="ARBA00010474"/>
    </source>
</evidence>
<evidence type="ECO:0000313" key="10">
    <source>
        <dbReference type="Proteomes" id="UP000190341"/>
    </source>
</evidence>
<dbReference type="InterPro" id="IPR017585">
    <property type="entry name" value="SAF_FlgA"/>
</dbReference>
<feature type="chain" id="PRO_5011831026" description="Flagella basal body P-ring formation protein FlgA" evidence="7">
    <location>
        <begin position="29"/>
        <end position="223"/>
    </location>
</feature>